<name>A0ABT6I9S7_9GAMM</name>
<comment type="catalytic activity">
    <reaction evidence="3">
        <text>6-(2-amino-2-carboxyethyl)-7,8-dioxo-1,2,3,4,7,8-hexahydroquinoline-2,4-dicarboxylate + 3 O2 = pyrroloquinoline quinone + 2 H2O2 + 2 H2O + H(+)</text>
        <dbReference type="Rhea" id="RHEA:10692"/>
        <dbReference type="ChEBI" id="CHEBI:15377"/>
        <dbReference type="ChEBI" id="CHEBI:15378"/>
        <dbReference type="ChEBI" id="CHEBI:15379"/>
        <dbReference type="ChEBI" id="CHEBI:16240"/>
        <dbReference type="ChEBI" id="CHEBI:58442"/>
        <dbReference type="ChEBI" id="CHEBI:58778"/>
        <dbReference type="EC" id="1.3.3.11"/>
    </reaction>
</comment>
<sequence>MSLSFENHPDLVEPLSVEALEARLREVGETRYHHRHPFQLMLQNGELDKRQVQAWALNRYYYQAMIPIKDASLMARLDDPELRRTWRSRLVDHDGEAPGEGGIERWLKLTDGLGLSRELVVSTRGILPATRFAVEAYTHFVRDRTLLEAIASSLTELFSPMVIGQRVRGMLEHYDFVSRETLAYFEPRLTQAPRDAEMALDYVKRHAVRADQQQAVIDALRFKCSVLWAMLDALQHAYVGSGSEGSGQVPPGAWGSGVEGQEIEGDGLNDHGGLAR</sequence>
<dbReference type="InterPro" id="IPR039068">
    <property type="entry name" value="PqqC-like"/>
</dbReference>
<dbReference type="SUPFAM" id="SSF48613">
    <property type="entry name" value="Heme oxygenase-like"/>
    <property type="match status" value="1"/>
</dbReference>
<comment type="similarity">
    <text evidence="3">Belongs to the PqqC family.</text>
</comment>
<organism evidence="6 7">
    <name type="scientific">Salinicola acroporae</name>
    <dbReference type="NCBI Taxonomy" id="1541440"/>
    <lineage>
        <taxon>Bacteria</taxon>
        <taxon>Pseudomonadati</taxon>
        <taxon>Pseudomonadota</taxon>
        <taxon>Gammaproteobacteria</taxon>
        <taxon>Oceanospirillales</taxon>
        <taxon>Halomonadaceae</taxon>
        <taxon>Salinicola</taxon>
    </lineage>
</organism>
<dbReference type="EMBL" id="PGFS01000001">
    <property type="protein sequence ID" value="MDH4574447.1"/>
    <property type="molecule type" value="Genomic_DNA"/>
</dbReference>
<evidence type="ECO:0000313" key="7">
    <source>
        <dbReference type="Proteomes" id="UP001162135"/>
    </source>
</evidence>
<dbReference type="Pfam" id="PF03070">
    <property type="entry name" value="TENA_THI-4"/>
    <property type="match status" value="1"/>
</dbReference>
<dbReference type="Proteomes" id="UP001162135">
    <property type="component" value="Unassembled WGS sequence"/>
</dbReference>
<dbReference type="PANTHER" id="PTHR40279">
    <property type="entry name" value="PQQC-LIKE PROTEIN"/>
    <property type="match status" value="1"/>
</dbReference>
<gene>
    <name evidence="3" type="primary">pqqC</name>
    <name evidence="6" type="ORF">CUR86_19855</name>
</gene>
<keyword evidence="1 3" id="KW-0884">PQQ biosynthesis</keyword>
<feature type="region of interest" description="Disordered" evidence="4">
    <location>
        <begin position="245"/>
        <end position="276"/>
    </location>
</feature>
<evidence type="ECO:0000256" key="2">
    <source>
        <dbReference type="ARBA" id="ARBA00023002"/>
    </source>
</evidence>
<dbReference type="PANTHER" id="PTHR40279:SF3">
    <property type="entry name" value="4-AMINOBENZOATE SYNTHASE"/>
    <property type="match status" value="1"/>
</dbReference>
<dbReference type="HAMAP" id="MF_00654">
    <property type="entry name" value="PQQ_syn_PqqC"/>
    <property type="match status" value="1"/>
</dbReference>
<accession>A0ABT6I9S7</accession>
<feature type="domain" description="Thiaminase-2/PQQC" evidence="5">
    <location>
        <begin position="22"/>
        <end position="232"/>
    </location>
</feature>
<dbReference type="InterPro" id="IPR004305">
    <property type="entry name" value="Thiaminase-2/PQQC"/>
</dbReference>
<proteinExistence type="inferred from homology"/>
<evidence type="ECO:0000313" key="6">
    <source>
        <dbReference type="EMBL" id="MDH4574447.1"/>
    </source>
</evidence>
<dbReference type="InterPro" id="IPR016084">
    <property type="entry name" value="Haem_Oase-like_multi-hlx"/>
</dbReference>
<evidence type="ECO:0000259" key="5">
    <source>
        <dbReference type="Pfam" id="PF03070"/>
    </source>
</evidence>
<dbReference type="InterPro" id="IPR011845">
    <property type="entry name" value="PqqC"/>
</dbReference>
<protein>
    <recommendedName>
        <fullName evidence="3">Pyrroloquinoline-quinone synthase</fullName>
        <ecNumber evidence="3">1.3.3.11</ecNumber>
    </recommendedName>
    <alternativeName>
        <fullName evidence="3">Coenzyme PQQ synthesis protein C</fullName>
    </alternativeName>
    <alternativeName>
        <fullName evidence="3">Pyrroloquinoline quinone biosynthesis protein C</fullName>
    </alternativeName>
</protein>
<comment type="caution">
    <text evidence="6">The sequence shown here is derived from an EMBL/GenBank/DDBJ whole genome shotgun (WGS) entry which is preliminary data.</text>
</comment>
<evidence type="ECO:0000256" key="3">
    <source>
        <dbReference type="HAMAP-Rule" id="MF_00654"/>
    </source>
</evidence>
<keyword evidence="2 3" id="KW-0560">Oxidoreductase</keyword>
<dbReference type="Gene3D" id="1.20.910.10">
    <property type="entry name" value="Heme oxygenase-like"/>
    <property type="match status" value="1"/>
</dbReference>
<dbReference type="RefSeq" id="WP_110714953.1">
    <property type="nucleotide sequence ID" value="NZ_PGFS01000001.1"/>
</dbReference>
<dbReference type="EC" id="1.3.3.11" evidence="3"/>
<comment type="function">
    <text evidence="3">Ring cyclization and eight-electron oxidation of 3a-(2-amino-2-carboxyethyl)-4,5-dioxo-4,5,6,7,8,9-hexahydroquinoline-7,9-dicarboxylic-acid to PQQ.</text>
</comment>
<reference evidence="6" key="1">
    <citation type="journal article" date="2015" name="Antonie Van Leeuwenhoek">
        <title>Comparative 16S rRNA signatures and multilocus sequence analysis for the genus Salinicola and description of Salinicola acroporae sp. nov., isolated from coral Acropora digitifera.</title>
        <authorList>
            <person name="Lepcha R.T."/>
            <person name="Poddar A."/>
            <person name="Schumann P."/>
            <person name="Das S.K."/>
        </authorList>
    </citation>
    <scope>NUCLEOTIDE SEQUENCE</scope>
    <source>
        <strain evidence="6">S4-41</strain>
    </source>
</reference>
<comment type="pathway">
    <text evidence="3">Cofactor biosynthesis; pyrroloquinoline quinone biosynthesis.</text>
</comment>
<evidence type="ECO:0000256" key="1">
    <source>
        <dbReference type="ARBA" id="ARBA00022905"/>
    </source>
</evidence>
<dbReference type="NCBIfam" id="TIGR02111">
    <property type="entry name" value="PQQ_syn_pqqC"/>
    <property type="match status" value="1"/>
</dbReference>
<evidence type="ECO:0000256" key="4">
    <source>
        <dbReference type="SAM" id="MobiDB-lite"/>
    </source>
</evidence>
<reference evidence="6" key="2">
    <citation type="submission" date="2017-11" db="EMBL/GenBank/DDBJ databases">
        <authorList>
            <person name="Das S.K."/>
        </authorList>
    </citation>
    <scope>NUCLEOTIDE SEQUENCE</scope>
    <source>
        <strain evidence="6">S4-41</strain>
    </source>
</reference>
<keyword evidence="7" id="KW-1185">Reference proteome</keyword>